<feature type="transmembrane region" description="Helical" evidence="4">
    <location>
        <begin position="332"/>
        <end position="353"/>
    </location>
</feature>
<protein>
    <recommendedName>
        <fullName evidence="5">EamA domain-containing protein</fullName>
    </recommendedName>
</protein>
<feature type="domain" description="EamA" evidence="5">
    <location>
        <begin position="502"/>
        <end position="640"/>
    </location>
</feature>
<gene>
    <name evidence="6" type="ORF">C2S53_006481</name>
</gene>
<comment type="subcellular location">
    <subcellularLocation>
        <location evidence="1">Membrane</location>
        <topology evidence="1">Multi-pass membrane protein</topology>
    </subcellularLocation>
</comment>
<dbReference type="GO" id="GO:0016020">
    <property type="term" value="C:membrane"/>
    <property type="evidence" value="ECO:0007669"/>
    <property type="project" value="InterPro"/>
</dbReference>
<dbReference type="GO" id="GO:0005794">
    <property type="term" value="C:Golgi apparatus"/>
    <property type="evidence" value="ECO:0007669"/>
    <property type="project" value="TreeGrafter"/>
</dbReference>
<reference evidence="6 7" key="1">
    <citation type="journal article" date="2021" name="Nat. Commun.">
        <title>Incipient diploidization of the medicinal plant Perilla within 10,000 years.</title>
        <authorList>
            <person name="Zhang Y."/>
            <person name="Shen Q."/>
            <person name="Leng L."/>
            <person name="Zhang D."/>
            <person name="Chen S."/>
            <person name="Shi Y."/>
            <person name="Ning Z."/>
            <person name="Chen S."/>
        </authorList>
    </citation>
    <scope>NUCLEOTIDE SEQUENCE [LARGE SCALE GENOMIC DNA]</scope>
    <source>
        <strain evidence="7">cv. PC099</strain>
    </source>
</reference>
<feature type="transmembrane region" description="Helical" evidence="4">
    <location>
        <begin position="596"/>
        <end position="617"/>
    </location>
</feature>
<keyword evidence="7" id="KW-1185">Reference proteome</keyword>
<keyword evidence="4" id="KW-1133">Transmembrane helix</keyword>
<dbReference type="SUPFAM" id="SSF103481">
    <property type="entry name" value="Multidrug resistance efflux transporter EmrE"/>
    <property type="match status" value="2"/>
</dbReference>
<dbReference type="Pfam" id="PF04367">
    <property type="entry name" value="DUF502"/>
    <property type="match status" value="1"/>
</dbReference>
<feature type="transmembrane region" description="Helical" evidence="4">
    <location>
        <begin position="418"/>
        <end position="442"/>
    </location>
</feature>
<feature type="transmembrane region" description="Helical" evidence="4">
    <location>
        <begin position="623"/>
        <end position="642"/>
    </location>
</feature>
<feature type="transmembrane region" description="Helical" evidence="4">
    <location>
        <begin position="107"/>
        <end position="140"/>
    </location>
</feature>
<feature type="transmembrane region" description="Helical" evidence="4">
    <location>
        <begin position="564"/>
        <end position="589"/>
    </location>
</feature>
<proteinExistence type="inferred from homology"/>
<feature type="transmembrane region" description="Helical" evidence="4">
    <location>
        <begin position="392"/>
        <end position="412"/>
    </location>
</feature>
<dbReference type="InterPro" id="IPR037185">
    <property type="entry name" value="EmrE-like"/>
</dbReference>
<dbReference type="PANTHER" id="PTHR31876:SF26">
    <property type="entry name" value="PROTEIN LIKE COV 2"/>
    <property type="match status" value="1"/>
</dbReference>
<evidence type="ECO:0000256" key="1">
    <source>
        <dbReference type="ARBA" id="ARBA00004141"/>
    </source>
</evidence>
<accession>A0AAD4IT12</accession>
<evidence type="ECO:0000259" key="5">
    <source>
        <dbReference type="Pfam" id="PF00892"/>
    </source>
</evidence>
<dbReference type="PANTHER" id="PTHR31876">
    <property type="entry name" value="COV-LIKE PROTEIN 1"/>
    <property type="match status" value="1"/>
</dbReference>
<evidence type="ECO:0000313" key="6">
    <source>
        <dbReference type="EMBL" id="KAH6821053.1"/>
    </source>
</evidence>
<evidence type="ECO:0000256" key="2">
    <source>
        <dbReference type="ARBA" id="ARBA00007635"/>
    </source>
</evidence>
<feature type="transmembrane region" description="Helical" evidence="4">
    <location>
        <begin position="454"/>
        <end position="480"/>
    </location>
</feature>
<name>A0AAD4IT12_PERFH</name>
<feature type="transmembrane region" description="Helical" evidence="4">
    <location>
        <begin position="532"/>
        <end position="552"/>
    </location>
</feature>
<dbReference type="EMBL" id="SDAM02002693">
    <property type="protein sequence ID" value="KAH6821053.1"/>
    <property type="molecule type" value="Genomic_DNA"/>
</dbReference>
<dbReference type="Pfam" id="PF00892">
    <property type="entry name" value="EamA"/>
    <property type="match status" value="2"/>
</dbReference>
<comment type="caution">
    <text evidence="6">The sequence shown here is derived from an EMBL/GenBank/DDBJ whole genome shotgun (WGS) entry which is preliminary data.</text>
</comment>
<dbReference type="InterPro" id="IPR000620">
    <property type="entry name" value="EamA_dom"/>
</dbReference>
<evidence type="ECO:0000256" key="3">
    <source>
        <dbReference type="SAM" id="MobiDB-lite"/>
    </source>
</evidence>
<evidence type="ECO:0000313" key="7">
    <source>
        <dbReference type="Proteomes" id="UP001190926"/>
    </source>
</evidence>
<feature type="domain" description="EamA" evidence="5">
    <location>
        <begin position="332"/>
        <end position="465"/>
    </location>
</feature>
<dbReference type="AlphaFoldDB" id="A0AAD4IT12"/>
<feature type="region of interest" description="Disordered" evidence="3">
    <location>
        <begin position="1"/>
        <end position="50"/>
    </location>
</feature>
<organism evidence="6 7">
    <name type="scientific">Perilla frutescens var. hirtella</name>
    <name type="common">Perilla citriodora</name>
    <name type="synonym">Perilla setoyensis</name>
    <dbReference type="NCBI Taxonomy" id="608512"/>
    <lineage>
        <taxon>Eukaryota</taxon>
        <taxon>Viridiplantae</taxon>
        <taxon>Streptophyta</taxon>
        <taxon>Embryophyta</taxon>
        <taxon>Tracheophyta</taxon>
        <taxon>Spermatophyta</taxon>
        <taxon>Magnoliopsida</taxon>
        <taxon>eudicotyledons</taxon>
        <taxon>Gunneridae</taxon>
        <taxon>Pentapetalae</taxon>
        <taxon>asterids</taxon>
        <taxon>lamiids</taxon>
        <taxon>Lamiales</taxon>
        <taxon>Lamiaceae</taxon>
        <taxon>Nepetoideae</taxon>
        <taxon>Elsholtzieae</taxon>
        <taxon>Perilla</taxon>
    </lineage>
</organism>
<evidence type="ECO:0000256" key="4">
    <source>
        <dbReference type="SAM" id="Phobius"/>
    </source>
</evidence>
<dbReference type="InterPro" id="IPR007462">
    <property type="entry name" value="COV1-like"/>
</dbReference>
<dbReference type="Proteomes" id="UP001190926">
    <property type="component" value="Unassembled WGS sequence"/>
</dbReference>
<feature type="transmembrane region" description="Helical" evidence="4">
    <location>
        <begin position="359"/>
        <end position="380"/>
    </location>
</feature>
<feature type="transmembrane region" description="Helical" evidence="4">
    <location>
        <begin position="500"/>
        <end position="520"/>
    </location>
</feature>
<comment type="similarity">
    <text evidence="2">Belongs to the drug/metabolite transporter (DMT) superfamily. Plant drug/metabolite exporter (P-DME) (TC 2.A.7.4) family.</text>
</comment>
<sequence>MKVELMAAESSNNRGKKESTALGLLNSPRLNDDVEDPVKSPPHSPNNSSTRKACYAVLQSWVSKKFMTGCVVLFPVAVTFFITWWFIQLVDGFFSPIYERLGIDIFGLGFITSIIFIFFVGIFASSWLGSTVFLIGEWFIKRMPFVKHIYSASKQISSAISPDQNTTAFKEVAIIRHPRVGEYALGFITSSVVLQRDNGDEELCSVYVPTNHLYIGDIFLVNSKDILRPNLSIREGIEIIVSVGMSMPQVISPIEEIARPNDRIPPERSTTLFDHLRGYDQYKQMLHHWNMQFPARVVLAFQTTRSQVSCNEAFSMDGLRGLLGYMETNKPYIAMIIIQFISAGMSLLSKAAIATGMNPYVFVVYRQGFATLALAPFALFLERGNKSPPLPFSLLCKIVLFSTGIAVSLNLFHFALNYVSATFATALVNTCPAMTFVLAVCFRMESLSIKQRHGMAKVIGSALGLTGALLCTFVQGPAMYTERRRDILHVYKQTYSRGDWIKGSLIILAANVAWCMWFIMQGPLIKQYPAKLRLTALQCLSSCALSAIWAAAKERERETWSLGWNLNLLSVVYCGVISTAICYWLIVWVVEKKGPVFGAVFSPLALIITAIFSAILFQETLHWGSVSGAVLLVIGLYGILWAKSREAKMASTNIEAQNDEGKMEGNMQKLQTTDETELEAISCQK</sequence>
<feature type="transmembrane region" description="Helical" evidence="4">
    <location>
        <begin position="66"/>
        <end position="87"/>
    </location>
</feature>
<keyword evidence="4" id="KW-0812">Transmembrane</keyword>
<keyword evidence="4" id="KW-0472">Membrane</keyword>